<feature type="domain" description="Glycosyltransferase 2-like" evidence="5">
    <location>
        <begin position="20"/>
        <end position="136"/>
    </location>
</feature>
<proteinExistence type="inferred from homology"/>
<comment type="similarity">
    <text evidence="1">Belongs to the glycosyltransferase 2 family.</text>
</comment>
<evidence type="ECO:0000256" key="1">
    <source>
        <dbReference type="ARBA" id="ARBA00006739"/>
    </source>
</evidence>
<dbReference type="EC" id="2.4.-.-" evidence="6"/>
<dbReference type="EMBL" id="JAVAMQ010000004">
    <property type="protein sequence ID" value="MDP5306515.1"/>
    <property type="molecule type" value="Genomic_DNA"/>
</dbReference>
<dbReference type="GO" id="GO:0016757">
    <property type="term" value="F:glycosyltransferase activity"/>
    <property type="evidence" value="ECO:0007669"/>
    <property type="project" value="UniProtKB-KW"/>
</dbReference>
<evidence type="ECO:0000256" key="2">
    <source>
        <dbReference type="ARBA" id="ARBA00022676"/>
    </source>
</evidence>
<evidence type="ECO:0000259" key="5">
    <source>
        <dbReference type="Pfam" id="PF00535"/>
    </source>
</evidence>
<keyword evidence="7" id="KW-1185">Reference proteome</keyword>
<dbReference type="PANTHER" id="PTHR43179">
    <property type="entry name" value="RHAMNOSYLTRANSFERASE WBBL"/>
    <property type="match status" value="1"/>
</dbReference>
<protein>
    <submittedName>
        <fullName evidence="6">Glycosyltransferase</fullName>
        <ecNumber evidence="6">2.4.-.-</ecNumber>
    </submittedName>
</protein>
<evidence type="ECO:0000313" key="6">
    <source>
        <dbReference type="EMBL" id="MDP5306515.1"/>
    </source>
</evidence>
<dbReference type="InterPro" id="IPR001173">
    <property type="entry name" value="Glyco_trans_2-like"/>
</dbReference>
<keyword evidence="4" id="KW-1133">Transmembrane helix</keyword>
<organism evidence="6 7">
    <name type="scientific">Paracoccus spongiarum</name>
    <dbReference type="NCBI Taxonomy" id="3064387"/>
    <lineage>
        <taxon>Bacteria</taxon>
        <taxon>Pseudomonadati</taxon>
        <taxon>Pseudomonadota</taxon>
        <taxon>Alphaproteobacteria</taxon>
        <taxon>Rhodobacterales</taxon>
        <taxon>Paracoccaceae</taxon>
        <taxon>Paracoccus</taxon>
    </lineage>
</organism>
<keyword evidence="4" id="KW-0812">Transmembrane</keyword>
<evidence type="ECO:0000256" key="3">
    <source>
        <dbReference type="ARBA" id="ARBA00022679"/>
    </source>
</evidence>
<dbReference type="PANTHER" id="PTHR43179:SF12">
    <property type="entry name" value="GALACTOFURANOSYLTRANSFERASE GLFT2"/>
    <property type="match status" value="1"/>
</dbReference>
<evidence type="ECO:0000313" key="7">
    <source>
        <dbReference type="Proteomes" id="UP001224997"/>
    </source>
</evidence>
<gene>
    <name evidence="6" type="ORF">Q5Y72_05370</name>
</gene>
<dbReference type="RefSeq" id="WP_305962370.1">
    <property type="nucleotide sequence ID" value="NZ_JAVAMQ010000004.1"/>
</dbReference>
<dbReference type="InterPro" id="IPR029044">
    <property type="entry name" value="Nucleotide-diphossugar_trans"/>
</dbReference>
<dbReference type="Proteomes" id="UP001224997">
    <property type="component" value="Unassembled WGS sequence"/>
</dbReference>
<reference evidence="6 7" key="1">
    <citation type="submission" date="2023-08" db="EMBL/GenBank/DDBJ databases">
        <authorList>
            <person name="Park J.-S."/>
        </authorList>
    </citation>
    <scope>NUCLEOTIDE SEQUENCE [LARGE SCALE GENOMIC DNA]</scope>
    <source>
        <strain evidence="6 7">2205BS29-5</strain>
    </source>
</reference>
<evidence type="ECO:0000256" key="4">
    <source>
        <dbReference type="SAM" id="Phobius"/>
    </source>
</evidence>
<name>A0ABT9J9W0_9RHOB</name>
<dbReference type="Pfam" id="PF00535">
    <property type="entry name" value="Glycos_transf_2"/>
    <property type="match status" value="1"/>
</dbReference>
<sequence length="329" mass="36598">MTLPAHDRPPGITPLRIAAVVVTHARLDKLRTTVARLLAEPLDHVLVFDNASQDGTAAWLASLDDPRLILRESPRNTGGAGGFAEALREVRDRLDPDWVVVMDDDGRPAPGAIAAFRATDRRNWDAIGAAVFHPDGRLCEMNRPYRNPFWHRAEFLRTLAGQGRRGFHLDDAAYAPSAPPVAVDMTSFVGLFLSRAALARAGLPDPRLFIYGDDQLYTLSMRRKGLRIGFHPAIRFEHDTEAQQGGRGVVLRPLWKVYYMHRNALIAYRVAAGALFWPLVPLLIAKWRRKAGDYGADAGRFRRLLGVALRDGLRGRLDRSHAEVLALAE</sequence>
<keyword evidence="3 6" id="KW-0808">Transferase</keyword>
<keyword evidence="4" id="KW-0472">Membrane</keyword>
<dbReference type="SUPFAM" id="SSF53448">
    <property type="entry name" value="Nucleotide-diphospho-sugar transferases"/>
    <property type="match status" value="1"/>
</dbReference>
<dbReference type="Gene3D" id="3.90.550.10">
    <property type="entry name" value="Spore Coat Polysaccharide Biosynthesis Protein SpsA, Chain A"/>
    <property type="match status" value="1"/>
</dbReference>
<keyword evidence="2 6" id="KW-0328">Glycosyltransferase</keyword>
<feature type="transmembrane region" description="Helical" evidence="4">
    <location>
        <begin position="266"/>
        <end position="285"/>
    </location>
</feature>
<comment type="caution">
    <text evidence="6">The sequence shown here is derived from an EMBL/GenBank/DDBJ whole genome shotgun (WGS) entry which is preliminary data.</text>
</comment>
<accession>A0ABT9J9W0</accession>